<dbReference type="KEGG" id="vcn:VOLCADRAFT_99472"/>
<dbReference type="AlphaFoldDB" id="D8UHW1"/>
<evidence type="ECO:0000256" key="1">
    <source>
        <dbReference type="SAM" id="MobiDB-lite"/>
    </source>
</evidence>
<dbReference type="EMBL" id="GL378409">
    <property type="protein sequence ID" value="EFJ40688.1"/>
    <property type="molecule type" value="Genomic_DNA"/>
</dbReference>
<dbReference type="Proteomes" id="UP000001058">
    <property type="component" value="Unassembled WGS sequence"/>
</dbReference>
<protein>
    <submittedName>
        <fullName evidence="3">Uncharacterized protein</fullName>
    </submittedName>
</protein>
<evidence type="ECO:0000313" key="3">
    <source>
        <dbReference type="EMBL" id="EFJ40688.1"/>
    </source>
</evidence>
<organism evidence="4">
    <name type="scientific">Volvox carteri f. nagariensis</name>
    <dbReference type="NCBI Taxonomy" id="3068"/>
    <lineage>
        <taxon>Eukaryota</taxon>
        <taxon>Viridiplantae</taxon>
        <taxon>Chlorophyta</taxon>
        <taxon>core chlorophytes</taxon>
        <taxon>Chlorophyceae</taxon>
        <taxon>CS clade</taxon>
        <taxon>Chlamydomonadales</taxon>
        <taxon>Volvocaceae</taxon>
        <taxon>Volvox</taxon>
    </lineage>
</organism>
<keyword evidence="4" id="KW-1185">Reference proteome</keyword>
<dbReference type="GeneID" id="9623351"/>
<dbReference type="RefSeq" id="XP_002958234.1">
    <property type="nucleotide sequence ID" value="XM_002958188.1"/>
</dbReference>
<gene>
    <name evidence="3" type="ORF">VOLCADRAFT_99472</name>
</gene>
<sequence length="194" mass="21158">MKREVMFILSLCTSVCRAFHKDMHFVFNCPAVTKPAGFVTKPADLATCAGALLGPLGDDATADLQALATQLAQEAPQSLAARTTKEYAATWRQFHCCAAISTYFRMAGKATPTDHTACGIVRTLAEKRLHGKPLQRNALEPEDITALARLVEGPENACWHKVATAEGHRQQMKMWDRSSDQSNGCSVVDTSRAH</sequence>
<dbReference type="InParanoid" id="D8UHW1"/>
<proteinExistence type="predicted"/>
<keyword evidence="2" id="KW-0732">Signal</keyword>
<feature type="compositionally biased region" description="Polar residues" evidence="1">
    <location>
        <begin position="180"/>
        <end position="194"/>
    </location>
</feature>
<evidence type="ECO:0000313" key="4">
    <source>
        <dbReference type="Proteomes" id="UP000001058"/>
    </source>
</evidence>
<name>D8UHW1_VOLCA</name>
<accession>D8UHW1</accession>
<feature type="region of interest" description="Disordered" evidence="1">
    <location>
        <begin position="175"/>
        <end position="194"/>
    </location>
</feature>
<feature type="chain" id="PRO_5003124545" evidence="2">
    <location>
        <begin position="19"/>
        <end position="194"/>
    </location>
</feature>
<evidence type="ECO:0000256" key="2">
    <source>
        <dbReference type="SAM" id="SignalP"/>
    </source>
</evidence>
<feature type="signal peptide" evidence="2">
    <location>
        <begin position="1"/>
        <end position="18"/>
    </location>
</feature>
<reference evidence="3 4" key="1">
    <citation type="journal article" date="2010" name="Science">
        <title>Genomic analysis of organismal complexity in the multicellular green alga Volvox carteri.</title>
        <authorList>
            <person name="Prochnik S.E."/>
            <person name="Umen J."/>
            <person name="Nedelcu A.M."/>
            <person name="Hallmann A."/>
            <person name="Miller S.M."/>
            <person name="Nishii I."/>
            <person name="Ferris P."/>
            <person name="Kuo A."/>
            <person name="Mitros T."/>
            <person name="Fritz-Laylin L.K."/>
            <person name="Hellsten U."/>
            <person name="Chapman J."/>
            <person name="Simakov O."/>
            <person name="Rensing S.A."/>
            <person name="Terry A."/>
            <person name="Pangilinan J."/>
            <person name="Kapitonov V."/>
            <person name="Jurka J."/>
            <person name="Salamov A."/>
            <person name="Shapiro H."/>
            <person name="Schmutz J."/>
            <person name="Grimwood J."/>
            <person name="Lindquist E."/>
            <person name="Lucas S."/>
            <person name="Grigoriev I.V."/>
            <person name="Schmitt R."/>
            <person name="Kirk D."/>
            <person name="Rokhsar D.S."/>
        </authorList>
    </citation>
    <scope>NUCLEOTIDE SEQUENCE [LARGE SCALE GENOMIC DNA]</scope>
    <source>
        <strain evidence="4">f. Nagariensis / Eve</strain>
    </source>
</reference>